<evidence type="ECO:0000313" key="4">
    <source>
        <dbReference type="EMBL" id="CAL8095442.1"/>
    </source>
</evidence>
<dbReference type="Gene3D" id="3.40.50.720">
    <property type="entry name" value="NAD(P)-binding Rossmann-like Domain"/>
    <property type="match status" value="1"/>
</dbReference>
<dbReference type="InterPro" id="IPR020904">
    <property type="entry name" value="Sc_DH/Rdtase_CS"/>
</dbReference>
<dbReference type="PRINTS" id="PR00081">
    <property type="entry name" value="GDHRDH"/>
</dbReference>
<dbReference type="SUPFAM" id="SSF51735">
    <property type="entry name" value="NAD(P)-binding Rossmann-fold domains"/>
    <property type="match status" value="1"/>
</dbReference>
<keyword evidence="1" id="KW-0560">Oxidoreductase</keyword>
<reference evidence="4 5" key="1">
    <citation type="submission" date="2024-08" db="EMBL/GenBank/DDBJ databases">
        <authorList>
            <person name="Cucini C."/>
            <person name="Frati F."/>
        </authorList>
    </citation>
    <scope>NUCLEOTIDE SEQUENCE [LARGE SCALE GENOMIC DNA]</scope>
</reference>
<evidence type="ECO:0000313" key="5">
    <source>
        <dbReference type="Proteomes" id="UP001642540"/>
    </source>
</evidence>
<proteinExistence type="inferred from homology"/>
<dbReference type="InterPro" id="IPR053011">
    <property type="entry name" value="SDR_family_member_7"/>
</dbReference>
<dbReference type="Pfam" id="PF00106">
    <property type="entry name" value="adh_short"/>
    <property type="match status" value="1"/>
</dbReference>
<feature type="transmembrane region" description="Helical" evidence="3">
    <location>
        <begin position="281"/>
        <end position="300"/>
    </location>
</feature>
<dbReference type="EMBL" id="CAXLJM020000027">
    <property type="protein sequence ID" value="CAL8095442.1"/>
    <property type="molecule type" value="Genomic_DNA"/>
</dbReference>
<feature type="transmembrane region" description="Helical" evidence="3">
    <location>
        <begin position="6"/>
        <end position="25"/>
    </location>
</feature>
<dbReference type="PANTHER" id="PTHR44269:SF1">
    <property type="entry name" value="DEHYDROGENASE_REDUCTASE SDR FAMILY MEMBER 7"/>
    <property type="match status" value="1"/>
</dbReference>
<keyword evidence="3" id="KW-1133">Transmembrane helix</keyword>
<dbReference type="Proteomes" id="UP001642540">
    <property type="component" value="Unassembled WGS sequence"/>
</dbReference>
<evidence type="ECO:0000256" key="1">
    <source>
        <dbReference type="ARBA" id="ARBA00023002"/>
    </source>
</evidence>
<evidence type="ECO:0000256" key="2">
    <source>
        <dbReference type="RuleBase" id="RU000363"/>
    </source>
</evidence>
<accession>A0ABP1QA36</accession>
<organism evidence="4 5">
    <name type="scientific">Orchesella dallaii</name>
    <dbReference type="NCBI Taxonomy" id="48710"/>
    <lineage>
        <taxon>Eukaryota</taxon>
        <taxon>Metazoa</taxon>
        <taxon>Ecdysozoa</taxon>
        <taxon>Arthropoda</taxon>
        <taxon>Hexapoda</taxon>
        <taxon>Collembola</taxon>
        <taxon>Entomobryomorpha</taxon>
        <taxon>Entomobryoidea</taxon>
        <taxon>Orchesellidae</taxon>
        <taxon>Orchesellinae</taxon>
        <taxon>Orchesella</taxon>
    </lineage>
</organism>
<keyword evidence="5" id="KW-1185">Reference proteome</keyword>
<dbReference type="PROSITE" id="PS00061">
    <property type="entry name" value="ADH_SHORT"/>
    <property type="match status" value="1"/>
</dbReference>
<comment type="caution">
    <text evidence="4">The sequence shown here is derived from an EMBL/GenBank/DDBJ whole genome shotgun (WGS) entry which is preliminary data.</text>
</comment>
<evidence type="ECO:0000256" key="3">
    <source>
        <dbReference type="SAM" id="Phobius"/>
    </source>
</evidence>
<sequence>MDFCSLVWVVIVLYFSICLAIMCLADSDILTFIYSYYGKTPAEAFDDKVVWVTGASSGIGEGMAKELAKCNAKIVLTARRQDELERVKLDCLQLNKKLKSEDILVIPMDMTDYSSHQKAFDRVIDHFGRLDVLISNAGRSQRASWVDIELEVDKNLFDLNVFSLLNLNRIVLRYFLDNNKGQLAVTSSVAGKIGAPFSGSYTGSKFALHGYFESLRSEIGNKVPITMLCPGPVFSGFLKEAFTEKTGDKFGQEVQATDRRMTAERCAHLSLVAIANRLDEAWTALFPVILILYFFMYQPFLATKLMKFLSQSGLAMKLRDSRQTMRDQGST</sequence>
<dbReference type="PRINTS" id="PR00080">
    <property type="entry name" value="SDRFAMILY"/>
</dbReference>
<keyword evidence="3" id="KW-0812">Transmembrane</keyword>
<comment type="similarity">
    <text evidence="2">Belongs to the short-chain dehydrogenases/reductases (SDR) family.</text>
</comment>
<gene>
    <name evidence="4" type="ORF">ODALV1_LOCUS9087</name>
</gene>
<evidence type="ECO:0008006" key="6">
    <source>
        <dbReference type="Google" id="ProtNLM"/>
    </source>
</evidence>
<dbReference type="PANTHER" id="PTHR44269">
    <property type="entry name" value="DEHYDROGENASE/REDUCTASE SDR FAMILY MEMBER 7-RELATED"/>
    <property type="match status" value="1"/>
</dbReference>
<name>A0ABP1QA36_9HEXA</name>
<dbReference type="InterPro" id="IPR002347">
    <property type="entry name" value="SDR_fam"/>
</dbReference>
<protein>
    <recommendedName>
        <fullName evidence="6">Dehydrogenase/reductase SDR family member 7</fullName>
    </recommendedName>
</protein>
<dbReference type="InterPro" id="IPR036291">
    <property type="entry name" value="NAD(P)-bd_dom_sf"/>
</dbReference>
<keyword evidence="3" id="KW-0472">Membrane</keyword>